<dbReference type="InterPro" id="IPR000390">
    <property type="entry name" value="Small_drug/metabolite_transptr"/>
</dbReference>
<dbReference type="PANTHER" id="PTHR30561">
    <property type="entry name" value="SMR FAMILY PROTON-DEPENDENT DRUG EFFLUX TRANSPORTER SUGE"/>
    <property type="match status" value="1"/>
</dbReference>
<evidence type="ECO:0000256" key="4">
    <source>
        <dbReference type="ARBA" id="ARBA00022989"/>
    </source>
</evidence>
<dbReference type="PANTHER" id="PTHR30561:SF9">
    <property type="entry name" value="4-AMINO-4-DEOXY-L-ARABINOSE-PHOSPHOUNDECAPRENOL FLIPPASE SUBUNIT ARNF-RELATED"/>
    <property type="match status" value="1"/>
</dbReference>
<evidence type="ECO:0000256" key="1">
    <source>
        <dbReference type="ARBA" id="ARBA00004651"/>
    </source>
</evidence>
<evidence type="ECO:0000256" key="2">
    <source>
        <dbReference type="ARBA" id="ARBA00022475"/>
    </source>
</evidence>
<dbReference type="Gene3D" id="1.10.3730.20">
    <property type="match status" value="1"/>
</dbReference>
<evidence type="ECO:0000256" key="3">
    <source>
        <dbReference type="ARBA" id="ARBA00022692"/>
    </source>
</evidence>
<dbReference type="AlphaFoldDB" id="A0A495RFP9"/>
<evidence type="ECO:0000313" key="8">
    <source>
        <dbReference type="Proteomes" id="UP000278542"/>
    </source>
</evidence>
<feature type="transmembrane region" description="Helical" evidence="6">
    <location>
        <begin position="46"/>
        <end position="68"/>
    </location>
</feature>
<dbReference type="EMBL" id="RBWY01000002">
    <property type="protein sequence ID" value="RKS86084.1"/>
    <property type="molecule type" value="Genomic_DNA"/>
</dbReference>
<dbReference type="OrthoDB" id="8612348at2"/>
<dbReference type="GO" id="GO:0005886">
    <property type="term" value="C:plasma membrane"/>
    <property type="evidence" value="ECO:0007669"/>
    <property type="project" value="UniProtKB-SubCell"/>
</dbReference>
<feature type="transmembrane region" description="Helical" evidence="6">
    <location>
        <begin position="75"/>
        <end position="93"/>
    </location>
</feature>
<evidence type="ECO:0008006" key="9">
    <source>
        <dbReference type="Google" id="ProtNLM"/>
    </source>
</evidence>
<keyword evidence="5 6" id="KW-0472">Membrane</keyword>
<dbReference type="Proteomes" id="UP000278542">
    <property type="component" value="Unassembled WGS sequence"/>
</dbReference>
<feature type="transmembrane region" description="Helical" evidence="6">
    <location>
        <begin position="99"/>
        <end position="117"/>
    </location>
</feature>
<evidence type="ECO:0000256" key="5">
    <source>
        <dbReference type="ARBA" id="ARBA00023136"/>
    </source>
</evidence>
<evidence type="ECO:0000256" key="6">
    <source>
        <dbReference type="SAM" id="Phobius"/>
    </source>
</evidence>
<dbReference type="InterPro" id="IPR037185">
    <property type="entry name" value="EmrE-like"/>
</dbReference>
<keyword evidence="4 6" id="KW-1133">Transmembrane helix</keyword>
<comment type="caution">
    <text evidence="7">The sequence shown here is derived from an EMBL/GenBank/DDBJ whole genome shotgun (WGS) entry which is preliminary data.</text>
</comment>
<comment type="subcellular location">
    <subcellularLocation>
        <location evidence="1">Cell membrane</location>
        <topology evidence="1">Multi-pass membrane protein</topology>
    </subcellularLocation>
</comment>
<reference evidence="7 8" key="1">
    <citation type="submission" date="2018-10" db="EMBL/GenBank/DDBJ databases">
        <title>Genomic Encyclopedia of Type Strains, Phase IV (KMG-IV): sequencing the most valuable type-strain genomes for metagenomic binning, comparative biology and taxonomic classification.</title>
        <authorList>
            <person name="Goeker M."/>
        </authorList>
    </citation>
    <scope>NUCLEOTIDE SEQUENCE [LARGE SCALE GENOMIC DNA]</scope>
    <source>
        <strain evidence="7 8">DSM 22228</strain>
    </source>
</reference>
<keyword evidence="2" id="KW-1003">Cell membrane</keyword>
<evidence type="ECO:0000313" key="7">
    <source>
        <dbReference type="EMBL" id="RKS86084.1"/>
    </source>
</evidence>
<organism evidence="7 8">
    <name type="scientific">Orbus hercynius</name>
    <dbReference type="NCBI Taxonomy" id="593135"/>
    <lineage>
        <taxon>Bacteria</taxon>
        <taxon>Pseudomonadati</taxon>
        <taxon>Pseudomonadota</taxon>
        <taxon>Gammaproteobacteria</taxon>
        <taxon>Orbales</taxon>
        <taxon>Orbaceae</taxon>
        <taxon>Orbus</taxon>
    </lineage>
</organism>
<gene>
    <name evidence="7" type="ORF">DES39_1510</name>
</gene>
<proteinExistence type="predicted"/>
<protein>
    <recommendedName>
        <fullName evidence="9">EamA-like transporter family protein</fullName>
    </recommendedName>
</protein>
<sequence>MSLLAIALWLANISFDTLGQISFKYAAVTKQDSEGLQYWKALFRNYWVWIGISAYVAEFLLWLAFLTLVPLFQGVLMVSLNIITVMIVGRILFNEKLTNLRIIGMAFIMVGVIFVGAS</sequence>
<accession>A0A495RFP9</accession>
<dbReference type="GO" id="GO:0022857">
    <property type="term" value="F:transmembrane transporter activity"/>
    <property type="evidence" value="ECO:0007669"/>
    <property type="project" value="InterPro"/>
</dbReference>
<name>A0A495RFP9_9GAMM</name>
<keyword evidence="3 6" id="KW-0812">Transmembrane</keyword>
<dbReference type="RefSeq" id="WP_121145158.1">
    <property type="nucleotide sequence ID" value="NZ_RBWY01000002.1"/>
</dbReference>
<keyword evidence="8" id="KW-1185">Reference proteome</keyword>
<dbReference type="SUPFAM" id="SSF103481">
    <property type="entry name" value="Multidrug resistance efflux transporter EmrE"/>
    <property type="match status" value="1"/>
</dbReference>